<evidence type="ECO:0000259" key="9">
    <source>
        <dbReference type="PROSITE" id="PS51294"/>
    </source>
</evidence>
<evidence type="ECO:0000256" key="6">
    <source>
        <dbReference type="ARBA" id="ARBA00023163"/>
    </source>
</evidence>
<dbReference type="InterPro" id="IPR009057">
    <property type="entry name" value="Homeodomain-like_sf"/>
</dbReference>
<keyword evidence="2" id="KW-0677">Repeat</keyword>
<dbReference type="KEGG" id="aly:9323093"/>
<dbReference type="CDD" id="cd00167">
    <property type="entry name" value="SANT"/>
    <property type="match status" value="1"/>
</dbReference>
<feature type="domain" description="Myb-like" evidence="8">
    <location>
        <begin position="58"/>
        <end position="108"/>
    </location>
</feature>
<gene>
    <name evidence="10" type="ORF">ARALYDRAFT_338851</name>
</gene>
<dbReference type="Pfam" id="PF00249">
    <property type="entry name" value="Myb_DNA-binding"/>
    <property type="match status" value="2"/>
</dbReference>
<keyword evidence="4" id="KW-0238">DNA-binding</keyword>
<dbReference type="InterPro" id="IPR017930">
    <property type="entry name" value="Myb_dom"/>
</dbReference>
<proteinExistence type="predicted"/>
<dbReference type="SUPFAM" id="SSF46689">
    <property type="entry name" value="Homeodomain-like"/>
    <property type="match status" value="1"/>
</dbReference>
<dbReference type="Proteomes" id="UP000008694">
    <property type="component" value="Unassembled WGS sequence"/>
</dbReference>
<keyword evidence="3" id="KW-0805">Transcription regulation</keyword>
<evidence type="ECO:0000256" key="7">
    <source>
        <dbReference type="ARBA" id="ARBA00023242"/>
    </source>
</evidence>
<dbReference type="EMBL" id="GL348714">
    <property type="protein sequence ID" value="EFH63287.1"/>
    <property type="molecule type" value="Genomic_DNA"/>
</dbReference>
<feature type="domain" description="Myb-like" evidence="8">
    <location>
        <begin position="5"/>
        <end position="57"/>
    </location>
</feature>
<keyword evidence="6" id="KW-0804">Transcription</keyword>
<evidence type="ECO:0000256" key="5">
    <source>
        <dbReference type="ARBA" id="ARBA00023159"/>
    </source>
</evidence>
<keyword evidence="7" id="KW-0539">Nucleus</keyword>
<dbReference type="GO" id="GO:0003677">
    <property type="term" value="F:DNA binding"/>
    <property type="evidence" value="ECO:0007669"/>
    <property type="project" value="UniProtKB-KW"/>
</dbReference>
<protein>
    <submittedName>
        <fullName evidence="10">Uncharacterized protein</fullName>
    </submittedName>
</protein>
<evidence type="ECO:0000256" key="3">
    <source>
        <dbReference type="ARBA" id="ARBA00023015"/>
    </source>
</evidence>
<dbReference type="PROSITE" id="PS51294">
    <property type="entry name" value="HTH_MYB"/>
    <property type="match status" value="2"/>
</dbReference>
<feature type="domain" description="HTH myb-type" evidence="9">
    <location>
        <begin position="62"/>
        <end position="112"/>
    </location>
</feature>
<dbReference type="FunFam" id="1.10.10.60:FF:000218">
    <property type="entry name" value="Myb transcription factor"/>
    <property type="match status" value="1"/>
</dbReference>
<keyword evidence="11" id="KW-1185">Reference proteome</keyword>
<evidence type="ECO:0000256" key="4">
    <source>
        <dbReference type="ARBA" id="ARBA00023125"/>
    </source>
</evidence>
<dbReference type="GO" id="GO:0005634">
    <property type="term" value="C:nucleus"/>
    <property type="evidence" value="ECO:0007669"/>
    <property type="project" value="UniProtKB-SubCell"/>
</dbReference>
<dbReference type="eggNOG" id="KOG0048">
    <property type="taxonomic scope" value="Eukaryota"/>
</dbReference>
<keyword evidence="5" id="KW-0010">Activator</keyword>
<name>D7KTN8_ARALL</name>
<dbReference type="InterPro" id="IPR001005">
    <property type="entry name" value="SANT/Myb"/>
</dbReference>
<dbReference type="GO" id="GO:0080090">
    <property type="term" value="P:regulation of primary metabolic process"/>
    <property type="evidence" value="ECO:0007669"/>
    <property type="project" value="UniProtKB-ARBA"/>
</dbReference>
<dbReference type="Gene3D" id="1.10.10.60">
    <property type="entry name" value="Homeodomain-like"/>
    <property type="match status" value="2"/>
</dbReference>
<dbReference type="PANTHER" id="PTHR47999:SF24">
    <property type="entry name" value="TRANSCRIPTION FACTOR MYB90"/>
    <property type="match status" value="1"/>
</dbReference>
<dbReference type="PANTHER" id="PTHR47999">
    <property type="entry name" value="TRANSCRIPTION FACTOR MYB8-RELATED-RELATED"/>
    <property type="match status" value="1"/>
</dbReference>
<dbReference type="Gramene" id="fgenesh1_pg.C_scaffold_2000950">
    <property type="protein sequence ID" value="fgenesh1_pg.C_scaffold_2000950"/>
    <property type="gene ID" value="fgenesh1_pg.C_scaffold_2000950"/>
</dbReference>
<dbReference type="InterPro" id="IPR015495">
    <property type="entry name" value="Myb_TF_plants"/>
</dbReference>
<organism evidence="11">
    <name type="scientific">Arabidopsis lyrata subsp. lyrata</name>
    <name type="common">Lyre-leaved rock-cress</name>
    <dbReference type="NCBI Taxonomy" id="81972"/>
    <lineage>
        <taxon>Eukaryota</taxon>
        <taxon>Viridiplantae</taxon>
        <taxon>Streptophyta</taxon>
        <taxon>Embryophyta</taxon>
        <taxon>Tracheophyta</taxon>
        <taxon>Spermatophyta</taxon>
        <taxon>Magnoliopsida</taxon>
        <taxon>eudicotyledons</taxon>
        <taxon>Gunneridae</taxon>
        <taxon>Pentapetalae</taxon>
        <taxon>rosids</taxon>
        <taxon>malvids</taxon>
        <taxon>Brassicales</taxon>
        <taxon>Brassicaceae</taxon>
        <taxon>Camelineae</taxon>
        <taxon>Arabidopsis</taxon>
    </lineage>
</organism>
<accession>D7KTN8</accession>
<evidence type="ECO:0000256" key="1">
    <source>
        <dbReference type="ARBA" id="ARBA00004123"/>
    </source>
</evidence>
<dbReference type="PROSITE" id="PS50090">
    <property type="entry name" value="MYB_LIKE"/>
    <property type="match status" value="2"/>
</dbReference>
<evidence type="ECO:0000313" key="10">
    <source>
        <dbReference type="EMBL" id="EFH63287.1"/>
    </source>
</evidence>
<dbReference type="AlphaFoldDB" id="D7KTN8"/>
<sequence length="255" mass="29172">MEGSSEGLRKGAWTAEEDSLLRQCIDKYGEGKWNKLPLRAGLNRCSKSCRERWLNYLKPSIKRGKFGSDEVDLLLRLHKLLGNRWSLIAGRLPGRTANDVKNYWTTHFGKKQEPCCTSKTRKRYITCSAASPAQKLSVIKPRPQSYNRCSQLIGQKEVELGEVSNKDGSITYNKDKFMNSLMDGESMWWESLLEESQVADGMGPVATTTNEADNFFINSMFSTLDVEQLWSLFNSDTREVDKVLYEFNNDNDQRI</sequence>
<dbReference type="OrthoDB" id="2143914at2759"/>
<dbReference type="SMART" id="SM00717">
    <property type="entry name" value="SANT"/>
    <property type="match status" value="2"/>
</dbReference>
<comment type="subcellular location">
    <subcellularLocation>
        <location evidence="1">Nucleus</location>
    </subcellularLocation>
</comment>
<evidence type="ECO:0000256" key="2">
    <source>
        <dbReference type="ARBA" id="ARBA00022737"/>
    </source>
</evidence>
<evidence type="ECO:0000313" key="11">
    <source>
        <dbReference type="Proteomes" id="UP000008694"/>
    </source>
</evidence>
<dbReference type="HOGENOM" id="CLU_028567_6_4_1"/>
<feature type="domain" description="HTH myb-type" evidence="9">
    <location>
        <begin position="5"/>
        <end position="61"/>
    </location>
</feature>
<reference evidence="11" key="1">
    <citation type="journal article" date="2011" name="Nat. Genet.">
        <title>The Arabidopsis lyrata genome sequence and the basis of rapid genome size change.</title>
        <authorList>
            <person name="Hu T.T."/>
            <person name="Pattyn P."/>
            <person name="Bakker E.G."/>
            <person name="Cao J."/>
            <person name="Cheng J.-F."/>
            <person name="Clark R.M."/>
            <person name="Fahlgren N."/>
            <person name="Fawcett J.A."/>
            <person name="Grimwood J."/>
            <person name="Gundlach H."/>
            <person name="Haberer G."/>
            <person name="Hollister J.D."/>
            <person name="Ossowski S."/>
            <person name="Ottilar R.P."/>
            <person name="Salamov A.A."/>
            <person name="Schneeberger K."/>
            <person name="Spannagl M."/>
            <person name="Wang X."/>
            <person name="Yang L."/>
            <person name="Nasrallah M.E."/>
            <person name="Bergelson J."/>
            <person name="Carrington J.C."/>
            <person name="Gaut B.S."/>
            <person name="Schmutz J."/>
            <person name="Mayer K.F.X."/>
            <person name="Van de Peer Y."/>
            <person name="Grigoriev I.V."/>
            <person name="Nordborg M."/>
            <person name="Weigel D."/>
            <person name="Guo Y.-L."/>
        </authorList>
    </citation>
    <scope>NUCLEOTIDE SEQUENCE [LARGE SCALE GENOMIC DNA]</scope>
    <source>
        <strain evidence="11">cv. MN47</strain>
    </source>
</reference>
<evidence type="ECO:0000259" key="8">
    <source>
        <dbReference type="PROSITE" id="PS50090"/>
    </source>
</evidence>